<dbReference type="KEGG" id="brs:S23_27650"/>
<dbReference type="InterPro" id="IPR017884">
    <property type="entry name" value="SANT_dom"/>
</dbReference>
<dbReference type="PROSITE" id="PS50090">
    <property type="entry name" value="MYB_LIKE"/>
    <property type="match status" value="1"/>
</dbReference>
<dbReference type="EMBL" id="AP012279">
    <property type="protein sequence ID" value="BAL75977.1"/>
    <property type="molecule type" value="Genomic_DNA"/>
</dbReference>
<dbReference type="SMART" id="SM00717">
    <property type="entry name" value="SANT"/>
    <property type="match status" value="1"/>
</dbReference>
<organism evidence="4 5">
    <name type="scientific">Bradyrhizobium cosmicum</name>
    <dbReference type="NCBI Taxonomy" id="1404864"/>
    <lineage>
        <taxon>Bacteria</taxon>
        <taxon>Pseudomonadati</taxon>
        <taxon>Pseudomonadota</taxon>
        <taxon>Alphaproteobacteria</taxon>
        <taxon>Hyphomicrobiales</taxon>
        <taxon>Nitrobacteraceae</taxon>
        <taxon>Bradyrhizobium</taxon>
    </lineage>
</organism>
<evidence type="ECO:0000313" key="5">
    <source>
        <dbReference type="Proteomes" id="UP000007886"/>
    </source>
</evidence>
<name>A0AAI8MCN0_9BRAD</name>
<proteinExistence type="predicted"/>
<dbReference type="SUPFAM" id="SSF46689">
    <property type="entry name" value="Homeodomain-like"/>
    <property type="match status" value="1"/>
</dbReference>
<protein>
    <recommendedName>
        <fullName evidence="6">Myb-like domain-containing protein</fullName>
    </recommendedName>
</protein>
<evidence type="ECO:0000259" key="3">
    <source>
        <dbReference type="PROSITE" id="PS51294"/>
    </source>
</evidence>
<dbReference type="Pfam" id="PF00249">
    <property type="entry name" value="Myb_DNA-binding"/>
    <property type="match status" value="1"/>
</dbReference>
<evidence type="ECO:0000313" key="4">
    <source>
        <dbReference type="EMBL" id="BAL75977.1"/>
    </source>
</evidence>
<dbReference type="CDD" id="cd00167">
    <property type="entry name" value="SANT"/>
    <property type="match status" value="1"/>
</dbReference>
<dbReference type="PROSITE" id="PS51294">
    <property type="entry name" value="HTH_MYB"/>
    <property type="match status" value="1"/>
</dbReference>
<feature type="domain" description="SANT" evidence="2">
    <location>
        <begin position="5"/>
        <end position="56"/>
    </location>
</feature>
<accession>A0AAI8MCN0</accession>
<dbReference type="RefSeq" id="WP_015685297.1">
    <property type="nucleotide sequence ID" value="NC_017082.1"/>
</dbReference>
<evidence type="ECO:0000259" key="1">
    <source>
        <dbReference type="PROSITE" id="PS50090"/>
    </source>
</evidence>
<dbReference type="PROSITE" id="PS51293">
    <property type="entry name" value="SANT"/>
    <property type="match status" value="1"/>
</dbReference>
<evidence type="ECO:0008006" key="6">
    <source>
        <dbReference type="Google" id="ProtNLM"/>
    </source>
</evidence>
<feature type="domain" description="Myb-like" evidence="1">
    <location>
        <begin position="9"/>
        <end position="52"/>
    </location>
</feature>
<dbReference type="InterPro" id="IPR017930">
    <property type="entry name" value="Myb_dom"/>
</dbReference>
<feature type="domain" description="HTH myb-type" evidence="3">
    <location>
        <begin position="1"/>
        <end position="56"/>
    </location>
</feature>
<dbReference type="InterPro" id="IPR001005">
    <property type="entry name" value="SANT/Myb"/>
</dbReference>
<sequence length="147" mass="16491">MSWPVRGDKWSVEEIEKLCAAVEHYGADWKNVAAQMPGRTVEACKQAYNSHVRQRRLAEAAPSVAASPARLKSWQDKRAREIAAEQERARVLALAQQRSTTSEFFGDPLPGRSALDKRRAGIADPDYFDRRTMHVPKKPTLFTGGRA</sequence>
<keyword evidence="5" id="KW-1185">Reference proteome</keyword>
<reference evidence="4 5" key="1">
    <citation type="journal article" date="2012" name="Microbes Environ.">
        <title>Complete genome sequence of Bradyrhizobium sp. S23321: insights into symbiosis evolution in soil oligotrophs.</title>
        <authorList>
            <person name="Okubo T."/>
            <person name="Tsukui T."/>
            <person name="Maita H."/>
            <person name="Okamoto S."/>
            <person name="Oshima K."/>
            <person name="Fujisawa T."/>
            <person name="Saito A."/>
            <person name="Futamata H."/>
            <person name="Hattori R."/>
            <person name="Shimomura Y."/>
            <person name="Haruta S."/>
            <person name="Morimoto S."/>
            <person name="Wang Y."/>
            <person name="Sakai Y."/>
            <person name="Hattori M."/>
            <person name="Aizawa S."/>
            <person name="Nagashima K.V.P."/>
            <person name="Masuda S."/>
            <person name="Hattori T."/>
            <person name="Yamashita A."/>
            <person name="Bao Z."/>
            <person name="Hayatsu M."/>
            <person name="Kajiya-Kanegae H."/>
            <person name="Yoshinaga I."/>
            <person name="Sakamoto K."/>
            <person name="Toyota K."/>
            <person name="Nakao M."/>
            <person name="Kohara M."/>
            <person name="Anda M."/>
            <person name="Niwa R."/>
            <person name="Jung-Hwan P."/>
            <person name="Sameshima-Saito R."/>
            <person name="Tokuda S."/>
            <person name="Yamamoto S."/>
            <person name="Yamamoto S."/>
            <person name="Yokoyama T."/>
            <person name="Akutsu T."/>
            <person name="Nakamura Y."/>
            <person name="Nakahira-Yanaka Y."/>
            <person name="Takada Hoshino Y."/>
            <person name="Hirakawa H."/>
            <person name="Mitsui H."/>
            <person name="Terasawa K."/>
            <person name="Itakura M."/>
            <person name="Sato S."/>
            <person name="Ikeda-Ohtsubo W."/>
            <person name="Sakakura N."/>
            <person name="Kaminuma E."/>
            <person name="Minamisawa K."/>
        </authorList>
    </citation>
    <scope>NUCLEOTIDE SEQUENCE [LARGE SCALE GENOMIC DNA]</scope>
    <source>
        <strain evidence="4 5">S23321</strain>
    </source>
</reference>
<dbReference type="Proteomes" id="UP000007886">
    <property type="component" value="Chromosome"/>
</dbReference>
<dbReference type="Gene3D" id="1.10.10.60">
    <property type="entry name" value="Homeodomain-like"/>
    <property type="match status" value="1"/>
</dbReference>
<dbReference type="AlphaFoldDB" id="A0AAI8MCN0"/>
<dbReference type="InterPro" id="IPR009057">
    <property type="entry name" value="Homeodomain-like_sf"/>
</dbReference>
<gene>
    <name evidence="4" type="ORF">S23_27650</name>
</gene>
<evidence type="ECO:0000259" key="2">
    <source>
        <dbReference type="PROSITE" id="PS51293"/>
    </source>
</evidence>